<organism evidence="1 2">
    <name type="scientific">Deinococcus psychrotolerans</name>
    <dbReference type="NCBI Taxonomy" id="2489213"/>
    <lineage>
        <taxon>Bacteria</taxon>
        <taxon>Thermotogati</taxon>
        <taxon>Deinococcota</taxon>
        <taxon>Deinococci</taxon>
        <taxon>Deinococcales</taxon>
        <taxon>Deinococcaceae</taxon>
        <taxon>Deinococcus</taxon>
    </lineage>
</organism>
<evidence type="ECO:0000313" key="2">
    <source>
        <dbReference type="Proteomes" id="UP000276417"/>
    </source>
</evidence>
<dbReference type="Proteomes" id="UP000276417">
    <property type="component" value="Chromosome 2"/>
</dbReference>
<accession>A0A3G8YRF2</accession>
<dbReference type="RefSeq" id="WP_124873866.1">
    <property type="nucleotide sequence ID" value="NZ_CP034184.1"/>
</dbReference>
<dbReference type="AlphaFoldDB" id="A0A3G8YRF2"/>
<gene>
    <name evidence="1" type="ORF">EHF33_15705</name>
</gene>
<dbReference type="OrthoDB" id="138787at2"/>
<evidence type="ECO:0000313" key="1">
    <source>
        <dbReference type="EMBL" id="AZI44331.1"/>
    </source>
</evidence>
<protein>
    <submittedName>
        <fullName evidence="1">GIY-YIG nuclease family protein</fullName>
    </submittedName>
</protein>
<dbReference type="KEGG" id="dph:EHF33_15705"/>
<sequence length="332" mass="37684">MSDHLLAELGFPAFHDVVGQASVARLYAAGQRCGIYVLGFADGERYVGQALDVTKRYLNHRKTYADLIQLSFKRVSAEALDAEEQRCIHTLEAGGMLLRNFTHMSVVRGSRAFDEVVTPEEQAAWLRSDPDFQDDEAHVHDESLRRRQRHKFEQFMTLPHAQEALTLLGLYLMSTLPFPRRTEQDFWIVSCLPGGVGKEYSLYCRVTVNMQENFSMYGNENGLESSFHMAISPLKELLGEDWQRQLEENEYEVSGHRYKSGGHDQTQVSAFEYDHARVLLTSRETLQAMAILNSRLMRRGGTHQPGSHCPQLVDAAIAAARQALEMEMNQGE</sequence>
<name>A0A3G8YRF2_9DEIO</name>
<reference evidence="1 2" key="1">
    <citation type="submission" date="2018-11" db="EMBL/GenBank/DDBJ databases">
        <title>Deinococcus shelandsis sp. nov., isolated from South Shetland Islands soil of Antarctica.</title>
        <authorList>
            <person name="Tian J."/>
        </authorList>
    </citation>
    <scope>NUCLEOTIDE SEQUENCE [LARGE SCALE GENOMIC DNA]</scope>
    <source>
        <strain evidence="1 2">S14-83T</strain>
    </source>
</reference>
<proteinExistence type="predicted"/>
<keyword evidence="2" id="KW-1185">Reference proteome</keyword>
<dbReference type="EMBL" id="CP034184">
    <property type="protein sequence ID" value="AZI44331.1"/>
    <property type="molecule type" value="Genomic_DNA"/>
</dbReference>